<comment type="caution">
    <text evidence="3">The sequence shown here is derived from an EMBL/GenBank/DDBJ whole genome shotgun (WGS) entry which is preliminary data.</text>
</comment>
<evidence type="ECO:0000313" key="3">
    <source>
        <dbReference type="EMBL" id="KAJ6023595.1"/>
    </source>
</evidence>
<dbReference type="Proteomes" id="UP001219568">
    <property type="component" value="Unassembled WGS sequence"/>
</dbReference>
<feature type="coiled-coil region" evidence="1">
    <location>
        <begin position="390"/>
        <end position="417"/>
    </location>
</feature>
<dbReference type="EMBL" id="JAQJZL010000016">
    <property type="protein sequence ID" value="KAJ6023595.1"/>
    <property type="molecule type" value="Genomic_DNA"/>
</dbReference>
<dbReference type="InterPro" id="IPR056024">
    <property type="entry name" value="DUF7605"/>
</dbReference>
<name>A0AAD6I033_PENCN</name>
<evidence type="ECO:0000259" key="2">
    <source>
        <dbReference type="Pfam" id="PF24564"/>
    </source>
</evidence>
<dbReference type="Pfam" id="PF24564">
    <property type="entry name" value="DUF7605"/>
    <property type="match status" value="1"/>
</dbReference>
<dbReference type="AlphaFoldDB" id="A0AAD6I033"/>
<evidence type="ECO:0000313" key="4">
    <source>
        <dbReference type="Proteomes" id="UP001219568"/>
    </source>
</evidence>
<reference evidence="3" key="1">
    <citation type="journal article" date="2023" name="IMA Fungus">
        <title>Comparative genomic study of the Penicillium genus elucidates a diverse pangenome and 15 lateral gene transfer events.</title>
        <authorList>
            <person name="Petersen C."/>
            <person name="Sorensen T."/>
            <person name="Nielsen M.R."/>
            <person name="Sondergaard T.E."/>
            <person name="Sorensen J.L."/>
            <person name="Fitzpatrick D.A."/>
            <person name="Frisvad J.C."/>
            <person name="Nielsen K.L."/>
        </authorList>
    </citation>
    <scope>NUCLEOTIDE SEQUENCE</scope>
    <source>
        <strain evidence="3">IBT 15450</strain>
    </source>
</reference>
<accession>A0AAD6I033</accession>
<reference evidence="3" key="2">
    <citation type="submission" date="2023-01" db="EMBL/GenBank/DDBJ databases">
        <authorList>
            <person name="Petersen C."/>
        </authorList>
    </citation>
    <scope>NUCLEOTIDE SEQUENCE</scope>
    <source>
        <strain evidence="3">IBT 15450</strain>
    </source>
</reference>
<feature type="domain" description="DUF7605" evidence="2">
    <location>
        <begin position="155"/>
        <end position="317"/>
    </location>
</feature>
<evidence type="ECO:0000256" key="1">
    <source>
        <dbReference type="SAM" id="Coils"/>
    </source>
</evidence>
<protein>
    <recommendedName>
        <fullName evidence="2">DUF7605 domain-containing protein</fullName>
    </recommendedName>
</protein>
<keyword evidence="4" id="KW-1185">Reference proteome</keyword>
<proteinExistence type="predicted"/>
<gene>
    <name evidence="3" type="ORF">N7460_013990</name>
</gene>
<organism evidence="3 4">
    <name type="scientific">Penicillium canescens</name>
    <dbReference type="NCBI Taxonomy" id="5083"/>
    <lineage>
        <taxon>Eukaryota</taxon>
        <taxon>Fungi</taxon>
        <taxon>Dikarya</taxon>
        <taxon>Ascomycota</taxon>
        <taxon>Pezizomycotina</taxon>
        <taxon>Eurotiomycetes</taxon>
        <taxon>Eurotiomycetidae</taxon>
        <taxon>Eurotiales</taxon>
        <taxon>Aspergillaceae</taxon>
        <taxon>Penicillium</taxon>
    </lineage>
</organism>
<keyword evidence="1" id="KW-0175">Coiled coil</keyword>
<sequence>MQQKKGLYIAARNERVKHGLQVAYAEQFKGNSLNVFCVSNSLYKKQNGDDQGGSSHLLVALSGIRDLRKFCYSRAAEARFHDAKHFLRVSLPGILNAISLRSGREMFPGATKPSVSSDLTNILGFENKILVNIEHAKRQFDEILRELILDVFDKRHAAWNEAAIARGLEWAEWPPLEHSQFCLNYGKGTRISGKHINWNSEIIWKMRTELDFQWDLLDEEIPKVLTALQDVSITTFKDLKLQLARNGFPYPMVHSIDQRMEEIKSVFEKSRNDLKSEIGAIRAKTLEANEASYVVNEMMPAYRSGMSREGSCVLETKTKFGQEVIQDVFASETLFPNISRAVSKAAAAASQDVFRELTIPFAKTWCHIISDVHYILAKDEIDIKNDARMKLEEKQYLAQVQRKLQRLERKYRIILKSIEKF</sequence>